<keyword evidence="4 5" id="KW-0472">Membrane</keyword>
<dbReference type="InterPro" id="IPR035906">
    <property type="entry name" value="MetI-like_sf"/>
</dbReference>
<dbReference type="AlphaFoldDB" id="A0A4P6MSV8"/>
<accession>A0A4P6MSV8</accession>
<evidence type="ECO:0000256" key="2">
    <source>
        <dbReference type="ARBA" id="ARBA00022692"/>
    </source>
</evidence>
<evidence type="ECO:0000313" key="6">
    <source>
        <dbReference type="EMBL" id="QBF34784.1"/>
    </source>
</evidence>
<dbReference type="RefSeq" id="WP_130429561.1">
    <property type="nucleotide sequence ID" value="NZ_CP034841.1"/>
</dbReference>
<name>A0A4P6MSV8_9BACT</name>
<evidence type="ECO:0000313" key="7">
    <source>
        <dbReference type="Proteomes" id="UP000289326"/>
    </source>
</evidence>
<evidence type="ECO:0000256" key="3">
    <source>
        <dbReference type="ARBA" id="ARBA00022989"/>
    </source>
</evidence>
<feature type="transmembrane region" description="Helical" evidence="5">
    <location>
        <begin position="85"/>
        <end position="104"/>
    </location>
</feature>
<keyword evidence="3 5" id="KW-1133">Transmembrane helix</keyword>
<organism evidence="6 7">
    <name type="scientific">Mycoplasmopsis phocirhinis</name>
    <dbReference type="NCBI Taxonomy" id="142650"/>
    <lineage>
        <taxon>Bacteria</taxon>
        <taxon>Bacillati</taxon>
        <taxon>Mycoplasmatota</taxon>
        <taxon>Mycoplasmoidales</taxon>
        <taxon>Metamycoplasmataceae</taxon>
        <taxon>Mycoplasmopsis</taxon>
    </lineage>
</organism>
<proteinExistence type="predicted"/>
<dbReference type="GO" id="GO:0016020">
    <property type="term" value="C:membrane"/>
    <property type="evidence" value="ECO:0007669"/>
    <property type="project" value="UniProtKB-SubCell"/>
</dbReference>
<feature type="transmembrane region" description="Helical" evidence="5">
    <location>
        <begin position="7"/>
        <end position="33"/>
    </location>
</feature>
<dbReference type="EMBL" id="CP034841">
    <property type="protein sequence ID" value="QBF34784.1"/>
    <property type="molecule type" value="Genomic_DNA"/>
</dbReference>
<protein>
    <submittedName>
        <fullName evidence="6">Uncharacterized protein</fullName>
    </submittedName>
</protein>
<evidence type="ECO:0000256" key="5">
    <source>
        <dbReference type="SAM" id="Phobius"/>
    </source>
</evidence>
<keyword evidence="2 5" id="KW-0812">Transmembrane</keyword>
<feature type="transmembrane region" description="Helical" evidence="5">
    <location>
        <begin position="45"/>
        <end position="73"/>
    </location>
</feature>
<dbReference type="SUPFAM" id="SSF161098">
    <property type="entry name" value="MetI-like"/>
    <property type="match status" value="1"/>
</dbReference>
<keyword evidence="7" id="KW-1185">Reference proteome</keyword>
<gene>
    <name evidence="6" type="ORF">EG856_02550</name>
</gene>
<comment type="subcellular location">
    <subcellularLocation>
        <location evidence="1">Membrane</location>
        <topology evidence="1">Multi-pass membrane protein</topology>
    </subcellularLocation>
</comment>
<dbReference type="Proteomes" id="UP000289326">
    <property type="component" value="Chromosome"/>
</dbReference>
<evidence type="ECO:0000256" key="1">
    <source>
        <dbReference type="ARBA" id="ARBA00004141"/>
    </source>
</evidence>
<dbReference type="KEGG" id="mphi:EG856_02550"/>
<reference evidence="6 7" key="1">
    <citation type="submission" date="2019-01" db="EMBL/GenBank/DDBJ databases">
        <title>Complete sequence and annotation of the Mycoplasma phocirhinis strain 852T genome.</title>
        <authorList>
            <person name="Frasca S.Jr."/>
            <person name="Kutish G.F."/>
            <person name="Castellanos Gell J."/>
            <person name="Michaels D.L."/>
            <person name="Brown D.R."/>
        </authorList>
    </citation>
    <scope>NUCLEOTIDE SEQUENCE [LARGE SCALE GENOMIC DNA]</scope>
    <source>
        <strain evidence="6 7">852</strain>
    </source>
</reference>
<sequence>MKINKYVFYVLFSISVILFILSFIIFITLSLLGNTLKQPQPKLGYSLLITIFVSVILSIICHIISIPFAIKYYRYRFIELNDTKLLLFNIFYVIIAMFVIKKWINEKQELNFNQNQENK</sequence>
<evidence type="ECO:0000256" key="4">
    <source>
        <dbReference type="ARBA" id="ARBA00023136"/>
    </source>
</evidence>